<dbReference type="EMBL" id="JAHRIN010002513">
    <property type="protein sequence ID" value="MEQ2192454.1"/>
    <property type="molecule type" value="Genomic_DNA"/>
</dbReference>
<reference evidence="2 3" key="1">
    <citation type="submission" date="2021-06" db="EMBL/GenBank/DDBJ databases">
        <authorList>
            <person name="Palmer J.M."/>
        </authorList>
    </citation>
    <scope>NUCLEOTIDE SEQUENCE [LARGE SCALE GENOMIC DNA]</scope>
    <source>
        <strain evidence="2 3">XC_2019</strain>
        <tissue evidence="2">Muscle</tissue>
    </source>
</reference>
<feature type="compositionally biased region" description="Basic and acidic residues" evidence="1">
    <location>
        <begin position="95"/>
        <end position="109"/>
    </location>
</feature>
<feature type="region of interest" description="Disordered" evidence="1">
    <location>
        <begin position="83"/>
        <end position="109"/>
    </location>
</feature>
<organism evidence="2 3">
    <name type="scientific">Xenoophorus captivus</name>
    <dbReference type="NCBI Taxonomy" id="1517983"/>
    <lineage>
        <taxon>Eukaryota</taxon>
        <taxon>Metazoa</taxon>
        <taxon>Chordata</taxon>
        <taxon>Craniata</taxon>
        <taxon>Vertebrata</taxon>
        <taxon>Euteleostomi</taxon>
        <taxon>Actinopterygii</taxon>
        <taxon>Neopterygii</taxon>
        <taxon>Teleostei</taxon>
        <taxon>Neoteleostei</taxon>
        <taxon>Acanthomorphata</taxon>
        <taxon>Ovalentaria</taxon>
        <taxon>Atherinomorphae</taxon>
        <taxon>Cyprinodontiformes</taxon>
        <taxon>Goodeidae</taxon>
        <taxon>Xenoophorus</taxon>
    </lineage>
</organism>
<keyword evidence="3" id="KW-1185">Reference proteome</keyword>
<accession>A0ABV0Q9G9</accession>
<proteinExistence type="predicted"/>
<protein>
    <submittedName>
        <fullName evidence="2">Uncharacterized protein</fullName>
    </submittedName>
</protein>
<sequence length="187" mass="21437">MRYAIDQLMAKHHGQKDFLAKVDVEYAAVIQAASRDANSLLHPTTKQHISRYVKHLAKMTNTSSSLNTSTEKLLETQQLRELEAAKQRSTASKQVRKERETRKAKEEHPTGRLCRFCHRPLRQGPNSPHIHTGFPGVAGKYIYCRAKVFSLYQAEGVTREMTWAEFCQSSFYEAEKRRWAVEKASNG</sequence>
<dbReference type="Proteomes" id="UP001434883">
    <property type="component" value="Unassembled WGS sequence"/>
</dbReference>
<gene>
    <name evidence="2" type="ORF">XENOCAPTIV_011842</name>
</gene>
<name>A0ABV0Q9G9_9TELE</name>
<evidence type="ECO:0000313" key="2">
    <source>
        <dbReference type="EMBL" id="MEQ2192454.1"/>
    </source>
</evidence>
<evidence type="ECO:0000313" key="3">
    <source>
        <dbReference type="Proteomes" id="UP001434883"/>
    </source>
</evidence>
<comment type="caution">
    <text evidence="2">The sequence shown here is derived from an EMBL/GenBank/DDBJ whole genome shotgun (WGS) entry which is preliminary data.</text>
</comment>
<evidence type="ECO:0000256" key="1">
    <source>
        <dbReference type="SAM" id="MobiDB-lite"/>
    </source>
</evidence>